<dbReference type="RefSeq" id="WP_047914680.1">
    <property type="nucleotide sequence ID" value="NZ_LN774769.1"/>
</dbReference>
<dbReference type="HOGENOM" id="CLU_067080_0_1_9"/>
<comment type="similarity">
    <text evidence="2">Belongs to the NlpA lipoprotein family.</text>
</comment>
<sequence length="278" mass="30147">MKKWVVAVAVSGLCLSLAACGTSKDKATNSKSSGDKSSKVITVASQTTPMTDVVKLAAKVAKADGWDIKLVQVTDNVAYNDMVSSGEADASFAEHKPYMMKYNKEKQAKLVAVQPIYNAKVGFYSKEYKAIDKIPDGSKVAIPNDPSNQGRALAILAEQNLITLTAGVGANGTIKDVTGNPKHLEWLQVDLLNLSEAYSEPGVALVYNYPTYIAKLGLKPSDALFLEKKIDDRFAIQVVAREDNEQSDKIKALKKAMTSQTVRDFLEKEHSATLIPAF</sequence>
<evidence type="ECO:0000256" key="1">
    <source>
        <dbReference type="ARBA" id="ARBA00004635"/>
    </source>
</evidence>
<dbReference type="PANTHER" id="PTHR30429">
    <property type="entry name" value="D-METHIONINE-BINDING LIPOPROTEIN METQ"/>
    <property type="match status" value="1"/>
</dbReference>
<proteinExistence type="inferred from homology"/>
<dbReference type="SUPFAM" id="SSF53850">
    <property type="entry name" value="Periplasmic binding protein-like II"/>
    <property type="match status" value="1"/>
</dbReference>
<keyword evidence="6 8" id="KW-0449">Lipoprotein</keyword>
<dbReference type="Proteomes" id="UP000033166">
    <property type="component" value="Chromosome I"/>
</dbReference>
<evidence type="ECO:0000256" key="5">
    <source>
        <dbReference type="ARBA" id="ARBA00023139"/>
    </source>
</evidence>
<gene>
    <name evidence="8" type="primary">metQ1</name>
    <name evidence="8" type="ORF">LACPI_0192</name>
</gene>
<dbReference type="KEGG" id="lpk:LACPI_0192"/>
<evidence type="ECO:0000256" key="2">
    <source>
        <dbReference type="ARBA" id="ARBA00008973"/>
    </source>
</evidence>
<keyword evidence="3 7" id="KW-0732">Signal</keyword>
<accession>A0A0D6DU25</accession>
<dbReference type="PROSITE" id="PS51257">
    <property type="entry name" value="PROKAR_LIPOPROTEIN"/>
    <property type="match status" value="1"/>
</dbReference>
<evidence type="ECO:0000256" key="7">
    <source>
        <dbReference type="SAM" id="SignalP"/>
    </source>
</evidence>
<comment type="subcellular location">
    <subcellularLocation>
        <location evidence="1">Membrane</location>
        <topology evidence="1">Lipid-anchor</topology>
    </subcellularLocation>
</comment>
<evidence type="ECO:0000256" key="6">
    <source>
        <dbReference type="ARBA" id="ARBA00023288"/>
    </source>
</evidence>
<keyword evidence="5" id="KW-0564">Palmitate</keyword>
<keyword evidence="4" id="KW-0472">Membrane</keyword>
<organism evidence="8 9">
    <name type="scientific">Pseudolactococcus piscium MKFS47</name>
    <dbReference type="NCBI Taxonomy" id="297352"/>
    <lineage>
        <taxon>Bacteria</taxon>
        <taxon>Bacillati</taxon>
        <taxon>Bacillota</taxon>
        <taxon>Bacilli</taxon>
        <taxon>Lactobacillales</taxon>
        <taxon>Streptococcaceae</taxon>
        <taxon>Pseudolactococcus</taxon>
    </lineage>
</organism>
<dbReference type="PANTHER" id="PTHR30429:SF0">
    <property type="entry name" value="METHIONINE-BINDING LIPOPROTEIN METQ"/>
    <property type="match status" value="1"/>
</dbReference>
<dbReference type="STRING" id="1364.LP2241_10166"/>
<dbReference type="InterPro" id="IPR004872">
    <property type="entry name" value="Lipoprotein_NlpA"/>
</dbReference>
<dbReference type="AlphaFoldDB" id="A0A0D6DU25"/>
<dbReference type="Gene3D" id="3.40.190.10">
    <property type="entry name" value="Periplasmic binding protein-like II"/>
    <property type="match status" value="2"/>
</dbReference>
<feature type="signal peptide" evidence="7">
    <location>
        <begin position="1"/>
        <end position="18"/>
    </location>
</feature>
<evidence type="ECO:0000256" key="3">
    <source>
        <dbReference type="ARBA" id="ARBA00022729"/>
    </source>
</evidence>
<feature type="chain" id="PRO_5038727943" evidence="7">
    <location>
        <begin position="19"/>
        <end position="278"/>
    </location>
</feature>
<reference evidence="9" key="1">
    <citation type="submission" date="2015-01" db="EMBL/GenBank/DDBJ databases">
        <authorList>
            <person name="Andreevskaya M."/>
        </authorList>
    </citation>
    <scope>NUCLEOTIDE SEQUENCE [LARGE SCALE GENOMIC DNA]</scope>
    <source>
        <strain evidence="9">MKFS47</strain>
    </source>
</reference>
<protein>
    <submittedName>
        <fullName evidence="8">D-methionine-binding lipoprotein MetQ</fullName>
    </submittedName>
</protein>
<dbReference type="GO" id="GO:0016020">
    <property type="term" value="C:membrane"/>
    <property type="evidence" value="ECO:0007669"/>
    <property type="project" value="UniProtKB-SubCell"/>
</dbReference>
<dbReference type="Pfam" id="PF03180">
    <property type="entry name" value="Lipoprotein_9"/>
    <property type="match status" value="1"/>
</dbReference>
<name>A0A0D6DU25_9LACT</name>
<evidence type="ECO:0000313" key="8">
    <source>
        <dbReference type="EMBL" id="CEN27392.1"/>
    </source>
</evidence>
<evidence type="ECO:0000256" key="4">
    <source>
        <dbReference type="ARBA" id="ARBA00023136"/>
    </source>
</evidence>
<dbReference type="EMBL" id="LN774769">
    <property type="protein sequence ID" value="CEN27392.1"/>
    <property type="molecule type" value="Genomic_DNA"/>
</dbReference>
<evidence type="ECO:0000313" key="9">
    <source>
        <dbReference type="Proteomes" id="UP000033166"/>
    </source>
</evidence>